<keyword evidence="2" id="KW-0472">Membrane</keyword>
<keyword evidence="2" id="KW-0812">Transmembrane</keyword>
<feature type="compositionally biased region" description="Low complexity" evidence="1">
    <location>
        <begin position="110"/>
        <end position="119"/>
    </location>
</feature>
<dbReference type="RefSeq" id="XP_025521270.1">
    <property type="nucleotide sequence ID" value="XM_025654676.1"/>
</dbReference>
<dbReference type="Proteomes" id="UP000249526">
    <property type="component" value="Unassembled WGS sequence"/>
</dbReference>
<feature type="compositionally biased region" description="Polar residues" evidence="1">
    <location>
        <begin position="120"/>
        <end position="131"/>
    </location>
</feature>
<evidence type="ECO:0000313" key="4">
    <source>
        <dbReference type="Proteomes" id="UP000249526"/>
    </source>
</evidence>
<organism evidence="3 4">
    <name type="scientific">Aspergillus piperis CBS 112811</name>
    <dbReference type="NCBI Taxonomy" id="1448313"/>
    <lineage>
        <taxon>Eukaryota</taxon>
        <taxon>Fungi</taxon>
        <taxon>Dikarya</taxon>
        <taxon>Ascomycota</taxon>
        <taxon>Pezizomycotina</taxon>
        <taxon>Eurotiomycetes</taxon>
        <taxon>Eurotiomycetidae</taxon>
        <taxon>Eurotiales</taxon>
        <taxon>Aspergillaceae</taxon>
        <taxon>Aspergillus</taxon>
        <taxon>Aspergillus subgen. Circumdati</taxon>
    </lineage>
</organism>
<proteinExistence type="predicted"/>
<dbReference type="GeneID" id="37158078"/>
<feature type="region of interest" description="Disordered" evidence="1">
    <location>
        <begin position="94"/>
        <end position="131"/>
    </location>
</feature>
<feature type="transmembrane region" description="Helical" evidence="2">
    <location>
        <begin position="64"/>
        <end position="89"/>
    </location>
</feature>
<protein>
    <submittedName>
        <fullName evidence="3">Uncharacterized protein</fullName>
    </submittedName>
</protein>
<evidence type="ECO:0000313" key="3">
    <source>
        <dbReference type="EMBL" id="RAH63348.1"/>
    </source>
</evidence>
<keyword evidence="4" id="KW-1185">Reference proteome</keyword>
<evidence type="ECO:0000256" key="1">
    <source>
        <dbReference type="SAM" id="MobiDB-lite"/>
    </source>
</evidence>
<dbReference type="EMBL" id="KZ825054">
    <property type="protein sequence ID" value="RAH63348.1"/>
    <property type="molecule type" value="Genomic_DNA"/>
</dbReference>
<feature type="compositionally biased region" description="Basic residues" evidence="1">
    <location>
        <begin position="95"/>
        <end position="109"/>
    </location>
</feature>
<sequence length="131" mass="14619">MDRLDAASECNACVPLVFLPAINKPDPPCVEQVRGSNLSGPLRSHRIISVLKSSHRYIISYRPFFSLLFVLFIILHLLSNAIGTSFVRFPGLSRASRRRLAKSKGKPRLRSSGALLSSRVDTSQPRQGRFQ</sequence>
<keyword evidence="2" id="KW-1133">Transmembrane helix</keyword>
<dbReference type="AlphaFoldDB" id="A0A8G1RCI3"/>
<accession>A0A8G1RCI3</accession>
<reference evidence="3 4" key="1">
    <citation type="submission" date="2018-02" db="EMBL/GenBank/DDBJ databases">
        <title>The genomes of Aspergillus section Nigri reveals drivers in fungal speciation.</title>
        <authorList>
            <consortium name="DOE Joint Genome Institute"/>
            <person name="Vesth T.C."/>
            <person name="Nybo J."/>
            <person name="Theobald S."/>
            <person name="Brandl J."/>
            <person name="Frisvad J.C."/>
            <person name="Nielsen K.F."/>
            <person name="Lyhne E.K."/>
            <person name="Kogle M.E."/>
            <person name="Kuo A."/>
            <person name="Riley R."/>
            <person name="Clum A."/>
            <person name="Nolan M."/>
            <person name="Lipzen A."/>
            <person name="Salamov A."/>
            <person name="Henrissat B."/>
            <person name="Wiebenga A."/>
            <person name="De vries R.P."/>
            <person name="Grigoriev I.V."/>
            <person name="Mortensen U.H."/>
            <person name="Andersen M.R."/>
            <person name="Baker S.E."/>
        </authorList>
    </citation>
    <scope>NUCLEOTIDE SEQUENCE [LARGE SCALE GENOMIC DNA]</scope>
    <source>
        <strain evidence="3 4">CBS 112811</strain>
    </source>
</reference>
<name>A0A8G1RCI3_9EURO</name>
<evidence type="ECO:0000256" key="2">
    <source>
        <dbReference type="SAM" id="Phobius"/>
    </source>
</evidence>
<gene>
    <name evidence="3" type="ORF">BO85DRAFT_21913</name>
</gene>